<name>A0A6A6Q6B2_9PEZI</name>
<evidence type="ECO:0000256" key="2">
    <source>
        <dbReference type="SAM" id="SignalP"/>
    </source>
</evidence>
<dbReference type="RefSeq" id="XP_033594424.1">
    <property type="nucleotide sequence ID" value="XM_033732405.1"/>
</dbReference>
<dbReference type="EMBL" id="MU001631">
    <property type="protein sequence ID" value="KAF2487855.1"/>
    <property type="molecule type" value="Genomic_DNA"/>
</dbReference>
<dbReference type="OrthoDB" id="3935682at2759"/>
<accession>A0A6A6Q6B2</accession>
<evidence type="ECO:0000256" key="1">
    <source>
        <dbReference type="SAM" id="MobiDB-lite"/>
    </source>
</evidence>
<protein>
    <submittedName>
        <fullName evidence="3">Uncharacterized protein</fullName>
    </submittedName>
</protein>
<dbReference type="GeneID" id="54473407"/>
<feature type="chain" id="PRO_5025382439" evidence="2">
    <location>
        <begin position="21"/>
        <end position="289"/>
    </location>
</feature>
<dbReference type="AlphaFoldDB" id="A0A6A6Q6B2"/>
<keyword evidence="4" id="KW-1185">Reference proteome</keyword>
<evidence type="ECO:0000313" key="3">
    <source>
        <dbReference type="EMBL" id="KAF2487855.1"/>
    </source>
</evidence>
<feature type="region of interest" description="Disordered" evidence="1">
    <location>
        <begin position="238"/>
        <end position="263"/>
    </location>
</feature>
<feature type="signal peptide" evidence="2">
    <location>
        <begin position="1"/>
        <end position="20"/>
    </location>
</feature>
<dbReference type="Proteomes" id="UP000799767">
    <property type="component" value="Unassembled WGS sequence"/>
</dbReference>
<gene>
    <name evidence="3" type="ORF">BDY17DRAFT_289819</name>
</gene>
<sequence>MLLLLLLAALSPMFIASALALSTITATGTDPVVTSTAVVTQTGSTITTTVTSTPLSASASPLRSISAISTFTAHSSDFPPSITFAAAATTVTLFFPHETGIGYGYLASVVAADACATTYGLVCTSGSHLGGADCPARLTDYFTYVGTSIFSISTRYTGAITVGSSTTAVSNEYIQACSIYGTTRAVCALTLTEAYGGNLPSSFSSSTTSTFTGDQVRFATVPVTAGASKLASARSSSCLAPSTSTSMDAAATTGTSTSTSTSKAAAAPTGGLYRAQLLAGAAGLLVGAL</sequence>
<organism evidence="3 4">
    <name type="scientific">Neohortaea acidophila</name>
    <dbReference type="NCBI Taxonomy" id="245834"/>
    <lineage>
        <taxon>Eukaryota</taxon>
        <taxon>Fungi</taxon>
        <taxon>Dikarya</taxon>
        <taxon>Ascomycota</taxon>
        <taxon>Pezizomycotina</taxon>
        <taxon>Dothideomycetes</taxon>
        <taxon>Dothideomycetidae</taxon>
        <taxon>Mycosphaerellales</taxon>
        <taxon>Teratosphaeriaceae</taxon>
        <taxon>Neohortaea</taxon>
    </lineage>
</organism>
<feature type="non-terminal residue" evidence="3">
    <location>
        <position position="289"/>
    </location>
</feature>
<evidence type="ECO:0000313" key="4">
    <source>
        <dbReference type="Proteomes" id="UP000799767"/>
    </source>
</evidence>
<proteinExistence type="predicted"/>
<reference evidence="3" key="1">
    <citation type="journal article" date="2020" name="Stud. Mycol.">
        <title>101 Dothideomycetes genomes: a test case for predicting lifestyles and emergence of pathogens.</title>
        <authorList>
            <person name="Haridas S."/>
            <person name="Albert R."/>
            <person name="Binder M."/>
            <person name="Bloem J."/>
            <person name="Labutti K."/>
            <person name="Salamov A."/>
            <person name="Andreopoulos B."/>
            <person name="Baker S."/>
            <person name="Barry K."/>
            <person name="Bills G."/>
            <person name="Bluhm B."/>
            <person name="Cannon C."/>
            <person name="Castanera R."/>
            <person name="Culley D."/>
            <person name="Daum C."/>
            <person name="Ezra D."/>
            <person name="Gonzalez J."/>
            <person name="Henrissat B."/>
            <person name="Kuo A."/>
            <person name="Liang C."/>
            <person name="Lipzen A."/>
            <person name="Lutzoni F."/>
            <person name="Magnuson J."/>
            <person name="Mondo S."/>
            <person name="Nolan M."/>
            <person name="Ohm R."/>
            <person name="Pangilinan J."/>
            <person name="Park H.-J."/>
            <person name="Ramirez L."/>
            <person name="Alfaro M."/>
            <person name="Sun H."/>
            <person name="Tritt A."/>
            <person name="Yoshinaga Y."/>
            <person name="Zwiers L.-H."/>
            <person name="Turgeon B."/>
            <person name="Goodwin S."/>
            <person name="Spatafora J."/>
            <person name="Crous P."/>
            <person name="Grigoriev I."/>
        </authorList>
    </citation>
    <scope>NUCLEOTIDE SEQUENCE</scope>
    <source>
        <strain evidence="3">CBS 113389</strain>
    </source>
</reference>
<keyword evidence="2" id="KW-0732">Signal</keyword>